<gene>
    <name evidence="3" type="ORF">BaOVIS_008140</name>
</gene>
<sequence length="1594" mass="179920">MVTYNFGRVIDSYVSALFPPVRSSTAVEEDIKEEVEEEDTNDIPRWHCVLQCIQSALLIIALIALSTYALHVRSSYLSTIVQREALKDPLGLTDVGYRKFFAKLDELNKSAAIAAGTVKHFDLPLENGVDTFGFGDIKSRSDVASWLQFGLIPTLYKGLKTYNRLVANTVRLSFVYEGDEGNTAAVNQPSDVVEKPKLSAVYPMELGQTDLDDDADDDDSTQLLFNDSSEVVEIVQGQVAKVPDKPDVPKEKKVDLLTYTKSPYITKLLFASDGTHHTDSHSGGRFMYINGETLDAAMSMLNMGLDYSADSPYYPLNSIISDIRTTTATLEAFTSNPHDYTITYLRASFRFIPSPDGEMTILKTSKASSISTPREGLTRQIQMAIYVIVILISLSYLIHSLIIHRRYNVYNLKVMYVLDALSKLCLLLCILAYTIRLYMGHSSGPYIQVISNSRGDYSSLVTLGRNGRILDSALIEVVFNNLRSTITYGYVSTGLFQIMTFCTITLLFILFCTNLMGGGKVGSVLSFWAFHTFFQFGIAVFGVLFTLCILSFVNAYVVNYVYKHDASFRYNFATLFNILAGVGNSRVESYVNNHGFMHTISIILLLVVFTYFGMIVLLTMMLTANPEKTITSFEVQPLRNPFDSSRWYWIKLEIERRFGYMSMQNRRSILRDLVSRNSEQRSSSRFSYGSQRSNQNVPSVTSDQQRNMASTQEYENAPSLEFNQNDNVPENNDPKKSESAEIDLRQSTSTYPNTASGSLEAIHASLEMSVPNDITESYMVRMSTDMTRAGKPGLPPYLNALNLRLPRNFKFKTDHRSLRMLSYWIIIIGILLFAYKDRQYHSVRKLIQQSLEKTVKTSNSMYPSFFEHIDAPPTPKSPVSPDAGGPHKRSPSPLALDTEAVKKRTEQINSMLESKVAKASVGTSVFNFLSGSSDNIDSNVLPQNSKEAIPPLSETVQLFAVVPAASSAHNAENSPPKASAIPPGSLAHPSPSPLVNRHNALGDVLSLDKVKRIEPNVSFPPRRIMSRQEVFHWMTNGGLAAIFRWTRFDNDMLHSATENPEFMSFNGRFFAVPANYPLLVEIKLRSSEGMQSPIFHNMQHDMDTNTARLVVHSSSASLGLREVFGQDARDFPDVVKCVYIHLLLVDPNAQSKLYTATIPFEMRRSGMVVSRLRVRSVLGVHLSSSYWNIVFMVVTIVSSILFLLFIWWFCQDFSIFFTSYCFHHRIQKTGKFWHCLMVYFVNDYLRFLDLLVLMLIGVTCILYFGIYSNTNTIYSNVNLISTLQGRMTVQQSLKTIRLLHGSLWGVLGLMAFLIVIVQVPLFQIIVQILLFCLSVAFALYLLVLVALVIIACSFFFVILIFAAELYDDLSNDEGFVKAGLRMLIGESKVPSHVFETNPVIMLAFPLCMLMKLFVTNILFTYLWSIWPKNDEDEDSAALEKTHEMFKCESIESYEVSDEATNLTEVAPDQLEMLPDDLKAYCADEAIRLNDLFRQFIEEIENSGMSNFEYLQNLHERMSKETHELMTKCDTLELQLEVSLKTCDLAENQMDGNMESTISLMEATLSDKKNELESMYAKYKSLMEANERKNHPRGG</sequence>
<feature type="transmembrane region" description="Helical" evidence="2">
    <location>
        <begin position="1399"/>
        <end position="1423"/>
    </location>
</feature>
<feature type="transmembrane region" description="Helical" evidence="2">
    <location>
        <begin position="1247"/>
        <end position="1266"/>
    </location>
</feature>
<feature type="transmembrane region" description="Helical" evidence="2">
    <location>
        <begin position="533"/>
        <end position="557"/>
    </location>
</feature>
<feature type="transmembrane region" description="Helical" evidence="2">
    <location>
        <begin position="1329"/>
        <end position="1362"/>
    </location>
</feature>
<proteinExistence type="predicted"/>
<evidence type="ECO:0008006" key="5">
    <source>
        <dbReference type="Google" id="ProtNLM"/>
    </source>
</evidence>
<keyword evidence="2" id="KW-0472">Membrane</keyword>
<reference evidence="3" key="1">
    <citation type="submission" date="2019-12" db="EMBL/GenBank/DDBJ databases">
        <title>Genome sequence of Babesia ovis.</title>
        <authorList>
            <person name="Yamagishi J."/>
            <person name="Sevinc F."/>
            <person name="Xuan X."/>
        </authorList>
    </citation>
    <scope>NUCLEOTIDE SEQUENCE</scope>
    <source>
        <strain evidence="3">Selcuk</strain>
    </source>
</reference>
<feature type="region of interest" description="Disordered" evidence="1">
    <location>
        <begin position="681"/>
        <end position="755"/>
    </location>
</feature>
<feature type="compositionally biased region" description="Polar residues" evidence="1">
    <location>
        <begin position="694"/>
        <end position="714"/>
    </location>
</feature>
<feature type="transmembrane region" description="Helical" evidence="2">
    <location>
        <begin position="414"/>
        <end position="435"/>
    </location>
</feature>
<feature type="compositionally biased region" description="Polar residues" evidence="1">
    <location>
        <begin position="721"/>
        <end position="730"/>
    </location>
</feature>
<dbReference type="OrthoDB" id="372022at2759"/>
<feature type="transmembrane region" description="Helical" evidence="2">
    <location>
        <begin position="488"/>
        <end position="512"/>
    </location>
</feature>
<protein>
    <recommendedName>
        <fullName evidence="5">Polycystin cation channel PKD1/PKD2 domain-containing protein</fullName>
    </recommendedName>
</protein>
<feature type="region of interest" description="Disordered" evidence="1">
    <location>
        <begin position="866"/>
        <end position="899"/>
    </location>
</feature>
<feature type="region of interest" description="Disordered" evidence="1">
    <location>
        <begin position="968"/>
        <end position="992"/>
    </location>
</feature>
<feature type="transmembrane region" description="Helical" evidence="2">
    <location>
        <begin position="1302"/>
        <end position="1322"/>
    </location>
</feature>
<keyword evidence="2" id="KW-0812">Transmembrane</keyword>
<keyword evidence="4" id="KW-1185">Reference proteome</keyword>
<evidence type="ECO:0000313" key="3">
    <source>
        <dbReference type="EMBL" id="GFE53410.1"/>
    </source>
</evidence>
<feature type="compositionally biased region" description="Basic and acidic residues" evidence="1">
    <location>
        <begin position="732"/>
        <end position="744"/>
    </location>
</feature>
<keyword evidence="2" id="KW-1133">Transmembrane helix</keyword>
<feature type="transmembrane region" description="Helical" evidence="2">
    <location>
        <begin position="383"/>
        <end position="402"/>
    </location>
</feature>
<feature type="compositionally biased region" description="Low complexity" evidence="1">
    <location>
        <begin position="681"/>
        <end position="693"/>
    </location>
</feature>
<evidence type="ECO:0000256" key="2">
    <source>
        <dbReference type="SAM" id="Phobius"/>
    </source>
</evidence>
<evidence type="ECO:0000313" key="4">
    <source>
        <dbReference type="Proteomes" id="UP001057455"/>
    </source>
</evidence>
<feature type="compositionally biased region" description="Polar residues" evidence="1">
    <location>
        <begin position="745"/>
        <end position="755"/>
    </location>
</feature>
<accession>A0A9W5T8Q2</accession>
<organism evidence="3 4">
    <name type="scientific">Babesia ovis</name>
    <dbReference type="NCBI Taxonomy" id="5869"/>
    <lineage>
        <taxon>Eukaryota</taxon>
        <taxon>Sar</taxon>
        <taxon>Alveolata</taxon>
        <taxon>Apicomplexa</taxon>
        <taxon>Aconoidasida</taxon>
        <taxon>Piroplasmida</taxon>
        <taxon>Babesiidae</taxon>
        <taxon>Babesia</taxon>
    </lineage>
</organism>
<dbReference type="Proteomes" id="UP001057455">
    <property type="component" value="Unassembled WGS sequence"/>
</dbReference>
<feature type="transmembrane region" description="Helical" evidence="2">
    <location>
        <begin position="596"/>
        <end position="618"/>
    </location>
</feature>
<feature type="transmembrane region" description="Helical" evidence="2">
    <location>
        <begin position="817"/>
        <end position="835"/>
    </location>
</feature>
<name>A0A9W5T8Q2_BABOV</name>
<dbReference type="EMBL" id="BLIY01000006">
    <property type="protein sequence ID" value="GFE53410.1"/>
    <property type="molecule type" value="Genomic_DNA"/>
</dbReference>
<comment type="caution">
    <text evidence="3">The sequence shown here is derived from an EMBL/GenBank/DDBJ whole genome shotgun (WGS) entry which is preliminary data.</text>
</comment>
<feature type="transmembrane region" description="Helical" evidence="2">
    <location>
        <begin position="1186"/>
        <end position="1210"/>
    </location>
</feature>
<evidence type="ECO:0000256" key="1">
    <source>
        <dbReference type="SAM" id="MobiDB-lite"/>
    </source>
</evidence>